<dbReference type="PROSITE" id="PS00027">
    <property type="entry name" value="HOMEOBOX_1"/>
    <property type="match status" value="1"/>
</dbReference>
<sequence length="313" mass="34634">MIPAPQPDVNQASPEAEAEIRIDSLRKRHRMSPTQLMHLESLYQKDTHPSRHRKNQLAGELGMDYKSITIWFQNKRQMAKRSQPSAPCLPLQIRNVVSQTLDHQLPVQSLSVLRCVSSPSVNDTLQPVIPPPVCSEKSRITLSPQEQKSDVNHDPPKKSLQVKPLLNSLDQAQPTAGSTTGVQELWQHLPSSPTAPSSVSDRRSEVRSPARDKKDVRYSKRGLTLEWACDRQTKRRRAGRDNGSAADGLSRFWPPFGSSNPRTTSALSLLSFAAGKVSTSLSISPTPSQDVIHGASLLLSFKHSLRGRDAGKK</sequence>
<dbReference type="GO" id="GO:0005634">
    <property type="term" value="C:nucleus"/>
    <property type="evidence" value="ECO:0007669"/>
    <property type="project" value="UniProtKB-SubCell"/>
</dbReference>
<evidence type="ECO:0000256" key="2">
    <source>
        <dbReference type="ARBA" id="ARBA00023155"/>
    </source>
</evidence>
<dbReference type="PROSITE" id="PS50071">
    <property type="entry name" value="HOMEOBOX_2"/>
    <property type="match status" value="1"/>
</dbReference>
<keyword evidence="3 4" id="KW-0539">Nucleus</keyword>
<dbReference type="GeneID" id="64693064"/>
<reference evidence="8" key="1">
    <citation type="journal article" date="2020" name="New Phytol.">
        <title>Comparative genomics reveals dynamic genome evolution in host specialist ectomycorrhizal fungi.</title>
        <authorList>
            <person name="Lofgren L.A."/>
            <person name="Nguyen N.H."/>
            <person name="Vilgalys R."/>
            <person name="Ruytinx J."/>
            <person name="Liao H.L."/>
            <person name="Branco S."/>
            <person name="Kuo A."/>
            <person name="LaButti K."/>
            <person name="Lipzen A."/>
            <person name="Andreopoulos W."/>
            <person name="Pangilinan J."/>
            <person name="Riley R."/>
            <person name="Hundley H."/>
            <person name="Na H."/>
            <person name="Barry K."/>
            <person name="Grigoriev I.V."/>
            <person name="Stajich J.E."/>
            <person name="Kennedy P.G."/>
        </authorList>
    </citation>
    <scope>NUCLEOTIDE SEQUENCE</scope>
    <source>
        <strain evidence="8">FC423</strain>
    </source>
</reference>
<evidence type="ECO:0000313" key="8">
    <source>
        <dbReference type="EMBL" id="KAG2118020.1"/>
    </source>
</evidence>
<evidence type="ECO:0000259" key="7">
    <source>
        <dbReference type="PROSITE" id="PS50071"/>
    </source>
</evidence>
<dbReference type="InterPro" id="IPR001356">
    <property type="entry name" value="HD"/>
</dbReference>
<feature type="region of interest" description="Disordered" evidence="6">
    <location>
        <begin position="124"/>
        <end position="160"/>
    </location>
</feature>
<evidence type="ECO:0000256" key="6">
    <source>
        <dbReference type="SAM" id="MobiDB-lite"/>
    </source>
</evidence>
<dbReference type="InterPro" id="IPR050460">
    <property type="entry name" value="Distal-less_Homeobox_TF"/>
</dbReference>
<dbReference type="SUPFAM" id="SSF46689">
    <property type="entry name" value="Homeodomain-like"/>
    <property type="match status" value="1"/>
</dbReference>
<dbReference type="PANTHER" id="PTHR24327">
    <property type="entry name" value="HOMEOBOX PROTEIN"/>
    <property type="match status" value="1"/>
</dbReference>
<evidence type="ECO:0000256" key="3">
    <source>
        <dbReference type="ARBA" id="ARBA00023242"/>
    </source>
</evidence>
<gene>
    <name evidence="8" type="ORF">F5147DRAFT_566535</name>
</gene>
<comment type="caution">
    <text evidence="8">The sequence shown here is derived from an EMBL/GenBank/DDBJ whole genome shotgun (WGS) entry which is preliminary data.</text>
</comment>
<dbReference type="CDD" id="cd00086">
    <property type="entry name" value="homeodomain"/>
    <property type="match status" value="1"/>
</dbReference>
<dbReference type="SMART" id="SM00389">
    <property type="entry name" value="HOX"/>
    <property type="match status" value="1"/>
</dbReference>
<accession>A0A9P7FJ72</accession>
<feature type="compositionally biased region" description="Basic and acidic residues" evidence="6">
    <location>
        <begin position="200"/>
        <end position="216"/>
    </location>
</feature>
<evidence type="ECO:0000256" key="5">
    <source>
        <dbReference type="RuleBase" id="RU000682"/>
    </source>
</evidence>
<feature type="region of interest" description="Disordered" evidence="6">
    <location>
        <begin position="188"/>
        <end position="216"/>
    </location>
</feature>
<comment type="subcellular location">
    <subcellularLocation>
        <location evidence="4 5">Nucleus</location>
    </subcellularLocation>
</comment>
<name>A0A9P7FJ72_9AGAM</name>
<keyword evidence="1 4" id="KW-0238">DNA-binding</keyword>
<protein>
    <recommendedName>
        <fullName evidence="7">Homeobox domain-containing protein</fullName>
    </recommendedName>
</protein>
<dbReference type="GO" id="GO:0000978">
    <property type="term" value="F:RNA polymerase II cis-regulatory region sequence-specific DNA binding"/>
    <property type="evidence" value="ECO:0007669"/>
    <property type="project" value="TreeGrafter"/>
</dbReference>
<dbReference type="EMBL" id="JABBWM010000004">
    <property type="protein sequence ID" value="KAG2118020.1"/>
    <property type="molecule type" value="Genomic_DNA"/>
</dbReference>
<organism evidence="8 9">
    <name type="scientific">Suillus discolor</name>
    <dbReference type="NCBI Taxonomy" id="1912936"/>
    <lineage>
        <taxon>Eukaryota</taxon>
        <taxon>Fungi</taxon>
        <taxon>Dikarya</taxon>
        <taxon>Basidiomycota</taxon>
        <taxon>Agaricomycotina</taxon>
        <taxon>Agaricomycetes</taxon>
        <taxon>Agaricomycetidae</taxon>
        <taxon>Boletales</taxon>
        <taxon>Suillineae</taxon>
        <taxon>Suillaceae</taxon>
        <taxon>Suillus</taxon>
    </lineage>
</organism>
<keyword evidence="2 4" id="KW-0371">Homeobox</keyword>
<dbReference type="PANTHER" id="PTHR24327:SF41">
    <property type="entry name" value="BRAIN-SPECIFIC HOMEOBOX PROTEIN"/>
    <property type="match status" value="1"/>
</dbReference>
<dbReference type="OrthoDB" id="6159439at2759"/>
<dbReference type="RefSeq" id="XP_041298537.1">
    <property type="nucleotide sequence ID" value="XM_041430805.1"/>
</dbReference>
<feature type="compositionally biased region" description="Basic and acidic residues" evidence="6">
    <location>
        <begin position="147"/>
        <end position="157"/>
    </location>
</feature>
<proteinExistence type="predicted"/>
<dbReference type="InterPro" id="IPR017970">
    <property type="entry name" value="Homeobox_CS"/>
</dbReference>
<dbReference type="GO" id="GO:0000981">
    <property type="term" value="F:DNA-binding transcription factor activity, RNA polymerase II-specific"/>
    <property type="evidence" value="ECO:0007669"/>
    <property type="project" value="InterPro"/>
</dbReference>
<dbReference type="Proteomes" id="UP000823399">
    <property type="component" value="Unassembled WGS sequence"/>
</dbReference>
<evidence type="ECO:0000256" key="4">
    <source>
        <dbReference type="PROSITE-ProRule" id="PRU00108"/>
    </source>
</evidence>
<feature type="domain" description="Homeobox" evidence="7">
    <location>
        <begin position="22"/>
        <end position="82"/>
    </location>
</feature>
<feature type="DNA-binding region" description="Homeobox" evidence="4">
    <location>
        <begin position="24"/>
        <end position="83"/>
    </location>
</feature>
<dbReference type="InterPro" id="IPR009057">
    <property type="entry name" value="Homeodomain-like_sf"/>
</dbReference>
<dbReference type="Gene3D" id="1.10.10.60">
    <property type="entry name" value="Homeodomain-like"/>
    <property type="match status" value="1"/>
</dbReference>
<evidence type="ECO:0000256" key="1">
    <source>
        <dbReference type="ARBA" id="ARBA00023125"/>
    </source>
</evidence>
<evidence type="ECO:0000313" key="9">
    <source>
        <dbReference type="Proteomes" id="UP000823399"/>
    </source>
</evidence>
<keyword evidence="9" id="KW-1185">Reference proteome</keyword>
<dbReference type="Pfam" id="PF00046">
    <property type="entry name" value="Homeodomain"/>
    <property type="match status" value="1"/>
</dbReference>
<dbReference type="AlphaFoldDB" id="A0A9P7FJ72"/>